<dbReference type="InterPro" id="IPR057736">
    <property type="entry name" value="SAF_PseI/NeuA/NeuB"/>
</dbReference>
<dbReference type="SUPFAM" id="SSF51269">
    <property type="entry name" value="AFP III-like domain"/>
    <property type="match status" value="1"/>
</dbReference>
<dbReference type="SMART" id="SM00858">
    <property type="entry name" value="SAF"/>
    <property type="match status" value="1"/>
</dbReference>
<feature type="domain" description="AFP-like" evidence="1">
    <location>
        <begin position="301"/>
        <end position="357"/>
    </location>
</feature>
<dbReference type="GO" id="GO:0016051">
    <property type="term" value="P:carbohydrate biosynthetic process"/>
    <property type="evidence" value="ECO:0007669"/>
    <property type="project" value="InterPro"/>
</dbReference>
<dbReference type="Gene3D" id="3.20.20.70">
    <property type="entry name" value="Aldolase class I"/>
    <property type="match status" value="1"/>
</dbReference>
<sequence length="357" mass="40114">MFRRKVNMPEIKIGNVTVSNEGKTFIIAEIGANHNSDIELAKKTIKAAAECGVDAVKFQTYTARELVADKDRVLTYLSNGIEKKETISELFDRLSLRREYHRELFDYANSLGLQAFSTPFSLDGLEFLASLDVPCFKVAASDVNYVDLLEKLPEYNKPVMLSLGKCTLGEADEAINILLNKGCKNLVIMHCVSQYPSPMNEMNLNTIKTLKSLYPECVIGFSDHSMGITAALGAVAFGARVVEKHFTLDKKLDGPDHWFSMDPSDMKSLVTEIRNLESAMGNPRKMILECEKNERHKSVRSLVLKRDLKEGEVIKNEDLLMLRPGWGISPFDKDKVVGMKINKDCKANTVLVWDLLR</sequence>
<dbReference type="PANTHER" id="PTHR42966">
    <property type="entry name" value="N-ACETYLNEURAMINATE SYNTHASE"/>
    <property type="match status" value="1"/>
</dbReference>
<dbReference type="AlphaFoldDB" id="A0A9N7JLK9"/>
<evidence type="ECO:0000259" key="1">
    <source>
        <dbReference type="PROSITE" id="PS50844"/>
    </source>
</evidence>
<dbReference type="Proteomes" id="UP000280586">
    <property type="component" value="Chromosome"/>
</dbReference>
<protein>
    <submittedName>
        <fullName evidence="2">N-acetylneuraminate synthase</fullName>
    </submittedName>
</protein>
<dbReference type="EMBL" id="CP023671">
    <property type="protein sequence ID" value="AYE34874.1"/>
    <property type="molecule type" value="Genomic_DNA"/>
</dbReference>
<organism evidence="2 3">
    <name type="scientific">Clostridium septicum</name>
    <dbReference type="NCBI Taxonomy" id="1504"/>
    <lineage>
        <taxon>Bacteria</taxon>
        <taxon>Bacillati</taxon>
        <taxon>Bacillota</taxon>
        <taxon>Clostridia</taxon>
        <taxon>Eubacteriales</taxon>
        <taxon>Clostridiaceae</taxon>
        <taxon>Clostridium</taxon>
    </lineage>
</organism>
<dbReference type="InterPro" id="IPR036732">
    <property type="entry name" value="AFP_Neu5c_C_sf"/>
</dbReference>
<dbReference type="PROSITE" id="PS50844">
    <property type="entry name" value="AFP_LIKE"/>
    <property type="match status" value="1"/>
</dbReference>
<proteinExistence type="predicted"/>
<evidence type="ECO:0000313" key="3">
    <source>
        <dbReference type="Proteomes" id="UP000280586"/>
    </source>
</evidence>
<dbReference type="OrthoDB" id="9814210at2"/>
<dbReference type="Pfam" id="PF03102">
    <property type="entry name" value="NeuB"/>
    <property type="match status" value="1"/>
</dbReference>
<reference evidence="2 3" key="1">
    <citation type="submission" date="2017-09" db="EMBL/GenBank/DDBJ databases">
        <authorList>
            <person name="Thomas P."/>
            <person name="Seyboldt C."/>
        </authorList>
    </citation>
    <scope>NUCLEOTIDE SEQUENCE [LARGE SCALE GENOMIC DNA]</scope>
    <source>
        <strain evidence="2 3">DSM 7534</strain>
    </source>
</reference>
<dbReference type="GO" id="GO:0047444">
    <property type="term" value="F:N-acylneuraminate-9-phosphate synthase activity"/>
    <property type="evidence" value="ECO:0007669"/>
    <property type="project" value="TreeGrafter"/>
</dbReference>
<evidence type="ECO:0000313" key="2">
    <source>
        <dbReference type="EMBL" id="AYE34874.1"/>
    </source>
</evidence>
<dbReference type="CDD" id="cd11615">
    <property type="entry name" value="SAF_NeuB_like"/>
    <property type="match status" value="1"/>
</dbReference>
<dbReference type="InterPro" id="IPR013132">
    <property type="entry name" value="PseI/NeuA/B-like_N"/>
</dbReference>
<dbReference type="Gene3D" id="3.90.1210.10">
    <property type="entry name" value="Antifreeze-like/N-acetylneuraminic acid synthase C-terminal domain"/>
    <property type="match status" value="1"/>
</dbReference>
<dbReference type="InterPro" id="IPR006190">
    <property type="entry name" value="SAF_AFP_Neu5Ac"/>
</dbReference>
<dbReference type="PANTHER" id="PTHR42966:SF1">
    <property type="entry name" value="SIALIC ACID SYNTHASE"/>
    <property type="match status" value="1"/>
</dbReference>
<dbReference type="Pfam" id="PF08666">
    <property type="entry name" value="SAF"/>
    <property type="match status" value="1"/>
</dbReference>
<accession>A0A9N7JLK9</accession>
<gene>
    <name evidence="2" type="ORF">CP523_10905</name>
</gene>
<dbReference type="SUPFAM" id="SSF51569">
    <property type="entry name" value="Aldolase"/>
    <property type="match status" value="1"/>
</dbReference>
<name>A0A9N7JLK9_CLOSE</name>
<dbReference type="InterPro" id="IPR013974">
    <property type="entry name" value="SAF"/>
</dbReference>
<dbReference type="KEGG" id="csep:CP523_10905"/>
<dbReference type="InterPro" id="IPR051690">
    <property type="entry name" value="PseI-like"/>
</dbReference>
<dbReference type="InterPro" id="IPR013785">
    <property type="entry name" value="Aldolase_TIM"/>
</dbReference>